<feature type="transmembrane region" description="Helical" evidence="5">
    <location>
        <begin position="32"/>
        <end position="65"/>
    </location>
</feature>
<dbReference type="KEGG" id="meso:BSQ44_25780"/>
<evidence type="ECO:0000256" key="3">
    <source>
        <dbReference type="ARBA" id="ARBA00022989"/>
    </source>
</evidence>
<keyword evidence="7" id="KW-1185">Reference proteome</keyword>
<evidence type="ECO:0000313" key="7">
    <source>
        <dbReference type="Proteomes" id="UP000182840"/>
    </source>
</evidence>
<keyword evidence="6" id="KW-0614">Plasmid</keyword>
<accession>A0A1L3SZR9</accession>
<organism evidence="6 7">
    <name type="scientific">Aquibium oceanicum</name>
    <dbReference type="NCBI Taxonomy" id="1670800"/>
    <lineage>
        <taxon>Bacteria</taxon>
        <taxon>Pseudomonadati</taxon>
        <taxon>Pseudomonadota</taxon>
        <taxon>Alphaproteobacteria</taxon>
        <taxon>Hyphomicrobiales</taxon>
        <taxon>Phyllobacteriaceae</taxon>
        <taxon>Aquibium</taxon>
    </lineage>
</organism>
<dbReference type="GO" id="GO:0016020">
    <property type="term" value="C:membrane"/>
    <property type="evidence" value="ECO:0007669"/>
    <property type="project" value="UniProtKB-SubCell"/>
</dbReference>
<evidence type="ECO:0000256" key="5">
    <source>
        <dbReference type="SAM" id="Phobius"/>
    </source>
</evidence>
<reference evidence="6 7" key="1">
    <citation type="submission" date="2016-11" db="EMBL/GenBank/DDBJ databases">
        <title>Mesorhizobium oceanicum sp. nov., isolated from deep seawater in South China Sea.</title>
        <authorList>
            <person name="Fu G.-Y."/>
        </authorList>
    </citation>
    <scope>NUCLEOTIDE SEQUENCE [LARGE SCALE GENOMIC DNA]</scope>
    <source>
        <strain evidence="6 7">B7</strain>
        <plasmid evidence="7">Plasmid unnamed1</plasmid>
    </source>
</reference>
<proteinExistence type="predicted"/>
<geneLocation type="plasmid" evidence="6">
    <name>unnamed1</name>
</geneLocation>
<protein>
    <submittedName>
        <fullName evidence="6">Type IV secretion system protein VirB3</fullName>
    </submittedName>
</protein>
<name>A0A1L3SZR9_9HYPH</name>
<sequence>MVEFADEKPQLTPLVIGLTRPPMMWGIPLNAFYIIVGFTLIAFLVSTSFWSALIAPLIYLALFALCSRDIRILDLAQVVGRRTPRTPNRLFWRTNSYGP</sequence>
<dbReference type="AlphaFoldDB" id="A0A1L3SZR9"/>
<keyword evidence="2 5" id="KW-0812">Transmembrane</keyword>
<evidence type="ECO:0000256" key="2">
    <source>
        <dbReference type="ARBA" id="ARBA00022692"/>
    </source>
</evidence>
<gene>
    <name evidence="6" type="ORF">BSQ44_25780</name>
</gene>
<comment type="subcellular location">
    <subcellularLocation>
        <location evidence="1">Membrane</location>
    </subcellularLocation>
</comment>
<dbReference type="Pfam" id="PF05101">
    <property type="entry name" value="VirB3"/>
    <property type="match status" value="1"/>
</dbReference>
<evidence type="ECO:0000313" key="6">
    <source>
        <dbReference type="EMBL" id="APH74906.1"/>
    </source>
</evidence>
<dbReference type="RefSeq" id="WP_072608362.1">
    <property type="nucleotide sequence ID" value="NZ_CP018172.1"/>
</dbReference>
<keyword evidence="3 5" id="KW-1133">Transmembrane helix</keyword>
<dbReference type="Proteomes" id="UP000182840">
    <property type="component" value="Plasmid unnamed1"/>
</dbReference>
<evidence type="ECO:0000256" key="4">
    <source>
        <dbReference type="ARBA" id="ARBA00023136"/>
    </source>
</evidence>
<dbReference type="EMBL" id="CP018172">
    <property type="protein sequence ID" value="APH74906.1"/>
    <property type="molecule type" value="Genomic_DNA"/>
</dbReference>
<evidence type="ECO:0000256" key="1">
    <source>
        <dbReference type="ARBA" id="ARBA00004370"/>
    </source>
</evidence>
<keyword evidence="4 5" id="KW-0472">Membrane</keyword>
<dbReference type="InterPro" id="IPR007792">
    <property type="entry name" value="T4SS_VirB3/TrbD/AvhB"/>
</dbReference>
<dbReference type="OrthoDB" id="7923381at2"/>